<dbReference type="Pfam" id="PF14938">
    <property type="entry name" value="SNAP"/>
    <property type="match status" value="1"/>
</dbReference>
<gene>
    <name evidence="1" type="ORF">PSP31121_05374</name>
</gene>
<accession>A0A5E5BHN1</accession>
<dbReference type="SUPFAM" id="SSF48452">
    <property type="entry name" value="TPR-like"/>
    <property type="match status" value="2"/>
</dbReference>
<dbReference type="Proteomes" id="UP000335538">
    <property type="component" value="Unassembled WGS sequence"/>
</dbReference>
<proteinExistence type="predicted"/>
<evidence type="ECO:0000313" key="1">
    <source>
        <dbReference type="EMBL" id="VVE85711.1"/>
    </source>
</evidence>
<name>A0A5E5BHN1_9BURK</name>
<dbReference type="InterPro" id="IPR011990">
    <property type="entry name" value="TPR-like_helical_dom_sf"/>
</dbReference>
<organism evidence="1 2">
    <name type="scientific">Pandoraea sputorum</name>
    <dbReference type="NCBI Taxonomy" id="93222"/>
    <lineage>
        <taxon>Bacteria</taxon>
        <taxon>Pseudomonadati</taxon>
        <taxon>Pseudomonadota</taxon>
        <taxon>Betaproteobacteria</taxon>
        <taxon>Burkholderiales</taxon>
        <taxon>Burkholderiaceae</taxon>
        <taxon>Pandoraea</taxon>
    </lineage>
</organism>
<sequence length="600" mass="63606">MLSQASFNLLRSTSNQRQDAIDLNTVRASLANLDLNDRTETARAHRILTEMPELQRVGAEASNGMDPARVHEACAALFLYGLEDERNESALTGEQNPRNVPPRGTTAIEQSRDAAREAVREFLSPVGLAALLQSVGPDAQDDGLFQCLPVADRLRLAGDVHRQRAERLRDFRPDEPTQLSDHLRERADACEQAVALYDAATYAYAQVGQLAQVAATFAAIAEIFRQVGELELAGDAARRAGENYLRAGLGKEAGAAFAEAGLFYEQADRLLASVKAFEDSAAARQQPQVNQPDEAGQSLEHASRLYSRLGKLLQAANTCVQAAERYMQGAAGAAKAAPLLGQAGAWYGAAGEPPLAAITLEKAANACLLTNLHDAADYYERAATEWLAAPGCEALAEIALGQALLCFRADAQNQSAAGEQALAASQAAVDAGDPTQAAQHRQNASLRLAGAARSLERAGNIHRTNAHPALAEDDFRTAITYFTTAADNAREAGEHARTLGNEDSAFTLFGLAGDALMHVVNISRATEQPVQAATAFKTATEDFTSAGDSAFAMGDSLAAGGQHARARAWYERAEVAYNQADEPELAAAAAEAAAALASRL</sequence>
<dbReference type="EMBL" id="CABPSR010000032">
    <property type="protein sequence ID" value="VVE85711.1"/>
    <property type="molecule type" value="Genomic_DNA"/>
</dbReference>
<reference evidence="1 2" key="1">
    <citation type="submission" date="2019-08" db="EMBL/GenBank/DDBJ databases">
        <authorList>
            <person name="Peeters C."/>
        </authorList>
    </citation>
    <scope>NUCLEOTIDE SEQUENCE [LARGE SCALE GENOMIC DNA]</scope>
    <source>
        <strain evidence="1 2">LMG 31121</strain>
    </source>
</reference>
<dbReference type="AlphaFoldDB" id="A0A5E5BHN1"/>
<protein>
    <recommendedName>
        <fullName evidence="3">Tetratricopeptide repeat protein</fullName>
    </recommendedName>
</protein>
<evidence type="ECO:0000313" key="2">
    <source>
        <dbReference type="Proteomes" id="UP000335538"/>
    </source>
</evidence>
<dbReference type="RefSeq" id="WP_150811438.1">
    <property type="nucleotide sequence ID" value="NZ_CABPSR010000032.1"/>
</dbReference>
<dbReference type="Gene3D" id="1.25.40.10">
    <property type="entry name" value="Tetratricopeptide repeat domain"/>
    <property type="match status" value="1"/>
</dbReference>
<evidence type="ECO:0008006" key="3">
    <source>
        <dbReference type="Google" id="ProtNLM"/>
    </source>
</evidence>